<evidence type="ECO:0000256" key="2">
    <source>
        <dbReference type="ARBA" id="ARBA00022741"/>
    </source>
</evidence>
<evidence type="ECO:0000256" key="11">
    <source>
        <dbReference type="PROSITE-ProRule" id="PRU01203"/>
    </source>
</evidence>
<dbReference type="Gene3D" id="3.40.50.300">
    <property type="entry name" value="P-loop containing nucleotide triphosphate hydrolases"/>
    <property type="match status" value="1"/>
</dbReference>
<accession>A0A9D1CF16</accession>
<dbReference type="HAMAP" id="MF_01884">
    <property type="entry name" value="Rho"/>
    <property type="match status" value="1"/>
</dbReference>
<feature type="compositionally biased region" description="Low complexity" evidence="12">
    <location>
        <begin position="14"/>
        <end position="39"/>
    </location>
</feature>
<dbReference type="InterPro" id="IPR027417">
    <property type="entry name" value="P-loop_NTPase"/>
</dbReference>
<keyword evidence="3 9" id="KW-0378">Hydrolase</keyword>
<protein>
    <recommendedName>
        <fullName evidence="9 10">Transcription termination factor Rho</fullName>
        <ecNumber evidence="9 10">3.6.4.-</ecNumber>
    </recommendedName>
    <alternativeName>
        <fullName evidence="9">ATP-dependent helicase Rho</fullName>
    </alternativeName>
</protein>
<dbReference type="GO" id="GO:0005524">
    <property type="term" value="F:ATP binding"/>
    <property type="evidence" value="ECO:0007669"/>
    <property type="project" value="UniProtKB-UniRule"/>
</dbReference>
<dbReference type="SMART" id="SM00357">
    <property type="entry name" value="CSP"/>
    <property type="match status" value="1"/>
</dbReference>
<dbReference type="GO" id="GO:0004386">
    <property type="term" value="F:helicase activity"/>
    <property type="evidence" value="ECO:0007669"/>
    <property type="project" value="UniProtKB-UniRule"/>
</dbReference>
<dbReference type="Proteomes" id="UP000606463">
    <property type="component" value="Unassembled WGS sequence"/>
</dbReference>
<comment type="caution">
    <text evidence="9">Lacks conserved residue(s) required for the propagation of feature annotation.</text>
</comment>
<evidence type="ECO:0000256" key="1">
    <source>
        <dbReference type="ARBA" id="ARBA00022472"/>
    </source>
</evidence>
<evidence type="ECO:0000256" key="4">
    <source>
        <dbReference type="ARBA" id="ARBA00022806"/>
    </source>
</evidence>
<dbReference type="Pfam" id="PF07498">
    <property type="entry name" value="Rho_N"/>
    <property type="match status" value="1"/>
</dbReference>
<dbReference type="PANTHER" id="PTHR46425">
    <property type="entry name" value="TRANSCRIPTION TERMINATION FACTOR RHO"/>
    <property type="match status" value="1"/>
</dbReference>
<evidence type="ECO:0000256" key="5">
    <source>
        <dbReference type="ARBA" id="ARBA00022840"/>
    </source>
</evidence>
<dbReference type="EC" id="3.6.4.-" evidence="9 10"/>
<dbReference type="SUPFAM" id="SSF50249">
    <property type="entry name" value="Nucleic acid-binding proteins"/>
    <property type="match status" value="1"/>
</dbReference>
<comment type="caution">
    <text evidence="14">The sequence shown here is derived from an EMBL/GenBank/DDBJ whole genome shotgun (WGS) entry which is preliminary data.</text>
</comment>
<keyword evidence="2 9" id="KW-0547">Nucleotide-binding</keyword>
<feature type="domain" description="Rho RNA-BD" evidence="13">
    <location>
        <begin position="108"/>
        <end position="183"/>
    </location>
</feature>
<name>A0A9D1CF16_AQUAO</name>
<dbReference type="InterPro" id="IPR011112">
    <property type="entry name" value="Rho-like_N"/>
</dbReference>
<dbReference type="InterPro" id="IPR011129">
    <property type="entry name" value="CSD"/>
</dbReference>
<feature type="binding site" evidence="9">
    <location>
        <begin position="238"/>
        <end position="243"/>
    </location>
    <ligand>
        <name>ATP</name>
        <dbReference type="ChEBI" id="CHEBI:30616"/>
    </ligand>
</feature>
<dbReference type="Pfam" id="PF07497">
    <property type="entry name" value="Rho_RNA_bind"/>
    <property type="match status" value="1"/>
</dbReference>
<dbReference type="SUPFAM" id="SSF68912">
    <property type="entry name" value="Rho N-terminal domain-like"/>
    <property type="match status" value="1"/>
</dbReference>
<keyword evidence="1 9" id="KW-0806">Transcription termination</keyword>
<dbReference type="InterPro" id="IPR011113">
    <property type="entry name" value="Rho_RNA-bd"/>
</dbReference>
<dbReference type="GO" id="GO:0003723">
    <property type="term" value="F:RNA binding"/>
    <property type="evidence" value="ECO:0007669"/>
    <property type="project" value="UniProtKB-UniRule"/>
</dbReference>
<dbReference type="EMBL" id="DQVE01000041">
    <property type="protein sequence ID" value="HIP98455.1"/>
    <property type="molecule type" value="Genomic_DNA"/>
</dbReference>
<evidence type="ECO:0000313" key="15">
    <source>
        <dbReference type="Proteomes" id="UP000606463"/>
    </source>
</evidence>
<dbReference type="SMART" id="SM00959">
    <property type="entry name" value="Rho_N"/>
    <property type="match status" value="1"/>
</dbReference>
<dbReference type="AlphaFoldDB" id="A0A9D1CF16"/>
<dbReference type="InterPro" id="IPR003593">
    <property type="entry name" value="AAA+_ATPase"/>
</dbReference>
<proteinExistence type="inferred from homology"/>
<evidence type="ECO:0000313" key="14">
    <source>
        <dbReference type="EMBL" id="HIP98455.1"/>
    </source>
</evidence>
<dbReference type="SMART" id="SM00382">
    <property type="entry name" value="AAA"/>
    <property type="match status" value="1"/>
</dbReference>
<dbReference type="CDD" id="cd01128">
    <property type="entry name" value="rho_factor_C"/>
    <property type="match status" value="1"/>
</dbReference>
<dbReference type="GO" id="GO:0008186">
    <property type="term" value="F:ATP-dependent activity, acting on RNA"/>
    <property type="evidence" value="ECO:0007669"/>
    <property type="project" value="UniProtKB-UniRule"/>
</dbReference>
<dbReference type="GO" id="GO:0005829">
    <property type="term" value="C:cytosol"/>
    <property type="evidence" value="ECO:0007669"/>
    <property type="project" value="UniProtKB-ARBA"/>
</dbReference>
<dbReference type="InterPro" id="IPR012340">
    <property type="entry name" value="NA-bd_OB-fold"/>
</dbReference>
<evidence type="ECO:0000256" key="10">
    <source>
        <dbReference type="NCBIfam" id="TIGR00767"/>
    </source>
</evidence>
<evidence type="ECO:0000256" key="6">
    <source>
        <dbReference type="ARBA" id="ARBA00022884"/>
    </source>
</evidence>
<organism evidence="14 15">
    <name type="scientific">Aquifex aeolicus</name>
    <dbReference type="NCBI Taxonomy" id="63363"/>
    <lineage>
        <taxon>Bacteria</taxon>
        <taxon>Pseudomonadati</taxon>
        <taxon>Aquificota</taxon>
        <taxon>Aquificia</taxon>
        <taxon>Aquificales</taxon>
        <taxon>Aquificaceae</taxon>
        <taxon>Aquifex</taxon>
    </lineage>
</organism>
<evidence type="ECO:0000259" key="13">
    <source>
        <dbReference type="PROSITE" id="PS51856"/>
    </source>
</evidence>
<gene>
    <name evidence="9 14" type="primary">rho</name>
    <name evidence="14" type="ORF">EYH37_03725</name>
</gene>
<sequence>MADETKNGEINGIQTQAQVQSQSQEQSQGQPQPQDQTQEVENKEINETAEEKKKPTLQLEHTYASLVGKTLAELQKLGKEIGLSKVKGLKKSELIKRILEKEAEKHGLRFVEGILDIRPEGYGFLRYAENNYAPSPQDTYVPPNLIKKLGLRIGDEIVGFARPPREGEKYQALIRVEAVSGITPYEAKKRPLFEKLTPYHPTKRFNLEYDPHELSTRVVSLIAPIGKGQRGLIVAPPKAGKTTLLQKIATAIIRNHPEAHLIILLIDERPEEVTEMKRIVGDGAEVIASTFDEPPEKHMHVAELMIERAKRMVEMGKDVVILLDSLTRLTRASNAVTPPTGRVLSGGIEANAFLRPKKFFGAARNIEGGGSLTILATALIETGSRMDDVIYEEFKGTGNMEIHLDRRLYERRVFPAINIEKSGTRKEELLLEPWELQKIWVLRKFLSTMDAVEAMEFLLDKLRKFKTNRDFLKAMNA</sequence>
<dbReference type="InterPro" id="IPR004665">
    <property type="entry name" value="Term_rho"/>
</dbReference>
<dbReference type="SUPFAM" id="SSF52540">
    <property type="entry name" value="P-loop containing nucleoside triphosphate hydrolases"/>
    <property type="match status" value="1"/>
</dbReference>
<comment type="similarity">
    <text evidence="9 11">Belongs to the Rho family.</text>
</comment>
<dbReference type="Pfam" id="PF00006">
    <property type="entry name" value="ATP-synt_ab"/>
    <property type="match status" value="1"/>
</dbReference>
<feature type="compositionally biased region" description="Basic and acidic residues" evidence="12">
    <location>
        <begin position="40"/>
        <end position="54"/>
    </location>
</feature>
<dbReference type="PROSITE" id="PS51856">
    <property type="entry name" value="RHO_RNA_BD"/>
    <property type="match status" value="1"/>
</dbReference>
<comment type="function">
    <text evidence="9">Facilitates transcription termination by a mechanism that involves Rho binding to the nascent RNA, activation of Rho's RNA-dependent ATPase activity, and release of the mRNA from the DNA template.</text>
</comment>
<evidence type="ECO:0000256" key="7">
    <source>
        <dbReference type="ARBA" id="ARBA00023015"/>
    </source>
</evidence>
<evidence type="ECO:0000256" key="9">
    <source>
        <dbReference type="HAMAP-Rule" id="MF_01884"/>
    </source>
</evidence>
<dbReference type="GO" id="GO:0016787">
    <property type="term" value="F:hydrolase activity"/>
    <property type="evidence" value="ECO:0007669"/>
    <property type="project" value="UniProtKB-KW"/>
</dbReference>
<feature type="region of interest" description="Disordered" evidence="12">
    <location>
        <begin position="1"/>
        <end position="57"/>
    </location>
</feature>
<keyword evidence="8 9" id="KW-0804">Transcription</keyword>
<dbReference type="CDD" id="cd04459">
    <property type="entry name" value="Rho_CSD"/>
    <property type="match status" value="1"/>
</dbReference>
<evidence type="ECO:0000256" key="12">
    <source>
        <dbReference type="SAM" id="MobiDB-lite"/>
    </source>
</evidence>
<keyword evidence="5 9" id="KW-0067">ATP-binding</keyword>
<dbReference type="NCBIfam" id="NF006886">
    <property type="entry name" value="PRK09376.1"/>
    <property type="match status" value="1"/>
</dbReference>
<dbReference type="InterPro" id="IPR000194">
    <property type="entry name" value="ATPase_F1/V1/A1_a/bsu_nucl-bd"/>
</dbReference>
<keyword evidence="7 9" id="KW-0805">Transcription regulation</keyword>
<keyword evidence="6 9" id="KW-0694">RNA-binding</keyword>
<dbReference type="GO" id="GO:0006353">
    <property type="term" value="P:DNA-templated transcription termination"/>
    <property type="evidence" value="ECO:0007669"/>
    <property type="project" value="UniProtKB-UniRule"/>
</dbReference>
<dbReference type="NCBIfam" id="TIGR00767">
    <property type="entry name" value="rho"/>
    <property type="match status" value="1"/>
</dbReference>
<dbReference type="InterPro" id="IPR041703">
    <property type="entry name" value="Rho_factor_ATP-bd"/>
</dbReference>
<dbReference type="InterPro" id="IPR036269">
    <property type="entry name" value="Rho_N_sf"/>
</dbReference>
<feature type="binding site" evidence="9">
    <location>
        <position position="269"/>
    </location>
    <ligand>
        <name>ATP</name>
        <dbReference type="ChEBI" id="CHEBI:30616"/>
    </ligand>
</feature>
<evidence type="ECO:0000256" key="8">
    <source>
        <dbReference type="ARBA" id="ARBA00023163"/>
    </source>
</evidence>
<comment type="subunit">
    <text evidence="9">Homohexamer. The homohexamer assembles into an open ring structure.</text>
</comment>
<keyword evidence="4 9" id="KW-0347">Helicase</keyword>
<dbReference type="Gene3D" id="2.40.50.140">
    <property type="entry name" value="Nucleic acid-binding proteins"/>
    <property type="match status" value="1"/>
</dbReference>
<feature type="binding site" evidence="9">
    <location>
        <begin position="226"/>
        <end position="231"/>
    </location>
    <ligand>
        <name>ATP</name>
        <dbReference type="ChEBI" id="CHEBI:30616"/>
    </ligand>
</feature>
<evidence type="ECO:0000256" key="3">
    <source>
        <dbReference type="ARBA" id="ARBA00022801"/>
    </source>
</evidence>
<reference evidence="14" key="1">
    <citation type="journal article" date="2020" name="ISME J.">
        <title>Gammaproteobacteria mediating utilization of methyl-, sulfur- and petroleum organic compounds in deep ocean hydrothermal plumes.</title>
        <authorList>
            <person name="Zhou Z."/>
            <person name="Liu Y."/>
            <person name="Pan J."/>
            <person name="Cron B.R."/>
            <person name="Toner B.M."/>
            <person name="Anantharaman K."/>
            <person name="Breier J.A."/>
            <person name="Dick G.J."/>
            <person name="Li M."/>
        </authorList>
    </citation>
    <scope>NUCLEOTIDE SEQUENCE</scope>
    <source>
        <strain evidence="14">SZUA-1501</strain>
    </source>
</reference>
<dbReference type="PANTHER" id="PTHR46425:SF1">
    <property type="entry name" value="TRANSCRIPTION TERMINATION FACTOR RHO"/>
    <property type="match status" value="1"/>
</dbReference>